<dbReference type="SMART" id="SM00470">
    <property type="entry name" value="ParB"/>
    <property type="match status" value="1"/>
</dbReference>
<proteinExistence type="predicted"/>
<dbReference type="SUPFAM" id="SSF110849">
    <property type="entry name" value="ParB/Sulfiredoxin"/>
    <property type="match status" value="1"/>
</dbReference>
<keyword evidence="4" id="KW-1185">Reference proteome</keyword>
<organism evidence="3 4">
    <name type="scientific">Sphingomonas endophytica</name>
    <dbReference type="NCBI Taxonomy" id="869719"/>
    <lineage>
        <taxon>Bacteria</taxon>
        <taxon>Pseudomonadati</taxon>
        <taxon>Pseudomonadota</taxon>
        <taxon>Alphaproteobacteria</taxon>
        <taxon>Sphingomonadales</taxon>
        <taxon>Sphingomonadaceae</taxon>
        <taxon>Sphingomonas</taxon>
    </lineage>
</organism>
<dbReference type="GO" id="GO:0007059">
    <property type="term" value="P:chromosome segregation"/>
    <property type="evidence" value="ECO:0007669"/>
    <property type="project" value="TreeGrafter"/>
</dbReference>
<dbReference type="PANTHER" id="PTHR33375:SF7">
    <property type="entry name" value="CHROMOSOME 2-PARTITIONING PROTEIN PARB-RELATED"/>
    <property type="match status" value="1"/>
</dbReference>
<dbReference type="SUPFAM" id="SSF109709">
    <property type="entry name" value="KorB DNA-binding domain-like"/>
    <property type="match status" value="1"/>
</dbReference>
<evidence type="ECO:0000256" key="1">
    <source>
        <dbReference type="SAM" id="MobiDB-lite"/>
    </source>
</evidence>
<dbReference type="PANTHER" id="PTHR33375">
    <property type="entry name" value="CHROMOSOME-PARTITIONING PROTEIN PARB-RELATED"/>
    <property type="match status" value="1"/>
</dbReference>
<dbReference type="AlphaFoldDB" id="A0A147I3H1"/>
<evidence type="ECO:0000313" key="4">
    <source>
        <dbReference type="Proteomes" id="UP000074310"/>
    </source>
</evidence>
<comment type="caution">
    <text evidence="3">The sequence shown here is derived from an EMBL/GenBank/DDBJ whole genome shotgun (WGS) entry which is preliminary data.</text>
</comment>
<dbReference type="InterPro" id="IPR036086">
    <property type="entry name" value="ParB/Sulfiredoxin_sf"/>
</dbReference>
<dbReference type="Proteomes" id="UP000074310">
    <property type="component" value="Unassembled WGS sequence"/>
</dbReference>
<dbReference type="InterPro" id="IPR003115">
    <property type="entry name" value="ParB_N"/>
</dbReference>
<dbReference type="InterPro" id="IPR050336">
    <property type="entry name" value="Chromosome_partition/occlusion"/>
</dbReference>
<feature type="domain" description="ParB-like N-terminal" evidence="2">
    <location>
        <begin position="4"/>
        <end position="104"/>
    </location>
</feature>
<dbReference type="PATRIC" id="fig|869719.3.peg.1398"/>
<accession>A0A147I3H1</accession>
<dbReference type="RefSeq" id="WP_058755562.1">
    <property type="nucleotide sequence ID" value="NZ_LDTB01000025.1"/>
</dbReference>
<feature type="region of interest" description="Disordered" evidence="1">
    <location>
        <begin position="333"/>
        <end position="353"/>
    </location>
</feature>
<protein>
    <recommendedName>
        <fullName evidence="2">ParB-like N-terminal domain-containing protein</fullName>
    </recommendedName>
</protein>
<dbReference type="EMBL" id="LDTB01000025">
    <property type="protein sequence ID" value="KTT72641.1"/>
    <property type="molecule type" value="Genomic_DNA"/>
</dbReference>
<evidence type="ECO:0000259" key="2">
    <source>
        <dbReference type="SMART" id="SM00470"/>
    </source>
</evidence>
<reference evidence="3 4" key="1">
    <citation type="journal article" date="2016" name="Front. Microbiol.">
        <title>Genomic Resource of Rice Seed Associated Bacteria.</title>
        <authorList>
            <person name="Midha S."/>
            <person name="Bansal K."/>
            <person name="Sharma S."/>
            <person name="Kumar N."/>
            <person name="Patil P.P."/>
            <person name="Chaudhry V."/>
            <person name="Patil P.B."/>
        </authorList>
    </citation>
    <scope>NUCLEOTIDE SEQUENCE [LARGE SCALE GENOMIC DNA]</scope>
    <source>
        <strain evidence="3 4">NS334</strain>
    </source>
</reference>
<name>A0A147I3H1_9SPHN</name>
<sequence length="613" mass="66432">MSSTILTIDQICLSPFNVRKRIPSAEDTATLEASILVEGLRVPIDLHRMRGSKTKFGAFAGRRRYFAIKRLVERGALPANWPIAHKIHDVSEAELIEMSITENLLRTDMEAHELYAGVAMAAARGHTAAQIAAALGQNDVRLVERWLRLGQLAPPVFAAFVDGLISKEQAVAYGATANRELQEQIFARLSRHASPRTIREAMKIGDALERRQLAFVGELTYRAAGGRYELDLFADMTEDRGRIEDAGLLLKLVEEKMATVREQIRATTGDPTLRFVPAPPQTDGRTDHQLAITPRRDGDRLKLPAGDVVAHVEIDATGEALVSYWWASRSAKHGGRKDEQPGASFAPVTAPVDATPARPGAAIPREERLSADAMFALGAVRKAILRAALVDDADGGGETGLDYLVFVQARALLDDRRPAGLGMRTIQSDGMERVSTEGFALAQRHVANAPASRITGDALRRLRGERFFTEPDLAQAFGAFIAADLVTKRLAAALVAGMALERSLAADGYAIALHDEVARAIGVDRDDEVRRAYWTPTGDLLDLFPKSPRRALAEGLVDRATYASWGKLASGPLTTAVLTAVTRAGGKGETWVPPLLRFSGPVVSPASTREAVE</sequence>
<evidence type="ECO:0000313" key="3">
    <source>
        <dbReference type="EMBL" id="KTT72641.1"/>
    </source>
</evidence>
<dbReference type="Gene3D" id="1.10.10.2830">
    <property type="match status" value="1"/>
</dbReference>
<dbReference type="GO" id="GO:0005694">
    <property type="term" value="C:chromosome"/>
    <property type="evidence" value="ECO:0007669"/>
    <property type="project" value="TreeGrafter"/>
</dbReference>
<gene>
    <name evidence="3" type="ORF">NS334_08595</name>
</gene>
<dbReference type="Pfam" id="PF02195">
    <property type="entry name" value="ParB_N"/>
    <property type="match status" value="1"/>
</dbReference>